<comment type="caution">
    <text evidence="7">The sequence shown here is derived from an EMBL/GenBank/DDBJ whole genome shotgun (WGS) entry which is preliminary data.</text>
</comment>
<proteinExistence type="predicted"/>
<dbReference type="GO" id="GO:0008273">
    <property type="term" value="F:calcium, potassium:sodium antiporter activity"/>
    <property type="evidence" value="ECO:0007669"/>
    <property type="project" value="TreeGrafter"/>
</dbReference>
<reference evidence="7" key="1">
    <citation type="journal article" date="2020" name="mSystems">
        <title>Genome- and Community-Level Interaction Insights into Carbon Utilization and Element Cycling Functions of Hydrothermarchaeota in Hydrothermal Sediment.</title>
        <authorList>
            <person name="Zhou Z."/>
            <person name="Liu Y."/>
            <person name="Xu W."/>
            <person name="Pan J."/>
            <person name="Luo Z.H."/>
            <person name="Li M."/>
        </authorList>
    </citation>
    <scope>NUCLEOTIDE SEQUENCE [LARGE SCALE GENOMIC DNA]</scope>
    <source>
        <strain evidence="7">SpSt-500</strain>
    </source>
</reference>
<organism evidence="7">
    <name type="scientific">Ignavibacterium album</name>
    <dbReference type="NCBI Taxonomy" id="591197"/>
    <lineage>
        <taxon>Bacteria</taxon>
        <taxon>Pseudomonadati</taxon>
        <taxon>Ignavibacteriota</taxon>
        <taxon>Ignavibacteria</taxon>
        <taxon>Ignavibacteriales</taxon>
        <taxon>Ignavibacteriaceae</taxon>
        <taxon>Ignavibacterium</taxon>
    </lineage>
</organism>
<dbReference type="Pfam" id="PF01699">
    <property type="entry name" value="Na_Ca_ex"/>
    <property type="match status" value="2"/>
</dbReference>
<dbReference type="GO" id="GO:0005886">
    <property type="term" value="C:plasma membrane"/>
    <property type="evidence" value="ECO:0007669"/>
    <property type="project" value="TreeGrafter"/>
</dbReference>
<feature type="transmembrane region" description="Helical" evidence="5">
    <location>
        <begin position="205"/>
        <end position="228"/>
    </location>
</feature>
<dbReference type="InterPro" id="IPR004481">
    <property type="entry name" value="K/Na/Ca-exchanger"/>
</dbReference>
<evidence type="ECO:0000256" key="3">
    <source>
        <dbReference type="ARBA" id="ARBA00022989"/>
    </source>
</evidence>
<dbReference type="NCBIfam" id="TIGR00367">
    <property type="entry name" value="calcium/sodium antiporter"/>
    <property type="match status" value="1"/>
</dbReference>
<evidence type="ECO:0000256" key="4">
    <source>
        <dbReference type="ARBA" id="ARBA00023136"/>
    </source>
</evidence>
<feature type="transmembrane region" description="Helical" evidence="5">
    <location>
        <begin position="29"/>
        <end position="47"/>
    </location>
</feature>
<evidence type="ECO:0000256" key="5">
    <source>
        <dbReference type="SAM" id="Phobius"/>
    </source>
</evidence>
<dbReference type="PANTHER" id="PTHR10846:SF8">
    <property type="entry name" value="INNER MEMBRANE PROTEIN YRBG"/>
    <property type="match status" value="1"/>
</dbReference>
<evidence type="ECO:0000256" key="1">
    <source>
        <dbReference type="ARBA" id="ARBA00004141"/>
    </source>
</evidence>
<dbReference type="GO" id="GO:0005262">
    <property type="term" value="F:calcium channel activity"/>
    <property type="evidence" value="ECO:0007669"/>
    <property type="project" value="TreeGrafter"/>
</dbReference>
<feature type="domain" description="Sodium/calcium exchanger membrane region" evidence="6">
    <location>
        <begin position="172"/>
        <end position="310"/>
    </location>
</feature>
<keyword evidence="2 5" id="KW-0812">Transmembrane</keyword>
<dbReference type="GO" id="GO:0006874">
    <property type="term" value="P:intracellular calcium ion homeostasis"/>
    <property type="evidence" value="ECO:0007669"/>
    <property type="project" value="TreeGrafter"/>
</dbReference>
<dbReference type="PANTHER" id="PTHR10846">
    <property type="entry name" value="SODIUM/POTASSIUM/CALCIUM EXCHANGER"/>
    <property type="match status" value="1"/>
</dbReference>
<dbReference type="InterPro" id="IPR044880">
    <property type="entry name" value="NCX_ion-bd_dom_sf"/>
</dbReference>
<evidence type="ECO:0000259" key="6">
    <source>
        <dbReference type="Pfam" id="PF01699"/>
    </source>
</evidence>
<accession>A0A832DH24</accession>
<sequence>MEILLYLLGGLTGLFLGGEGLIRGSSSLAIRVGISPLVVGLTIVAFGTSSPELLVSLKAALIGSNSIALGNVVGSNIANIALILGIAAIIRPLQVHANVIKREIPIMIVVSLLLIFFLLDGKLEFIEGLIFIILLIAYTIVNILLSLKENKEIEKEFEEGLKSKLNIPIASVFIIVGLVLLFYGADFFLKGAIALAKLFDVSDAVIGLTVVAVGTSLPELFTSIVATIKKESDIAVGNAVGSNIFNILSILGISAIIIPISSAQISIFDFGVMLAAALILLPLSYTGYRISRLEGLLLVLGYIVYIFMLIK</sequence>
<keyword evidence="4 5" id="KW-0472">Membrane</keyword>
<feature type="transmembrane region" description="Helical" evidence="5">
    <location>
        <begin position="267"/>
        <end position="286"/>
    </location>
</feature>
<feature type="transmembrane region" description="Helical" evidence="5">
    <location>
        <begin position="67"/>
        <end position="90"/>
    </location>
</feature>
<dbReference type="AlphaFoldDB" id="A0A832DH24"/>
<comment type="subcellular location">
    <subcellularLocation>
        <location evidence="1">Membrane</location>
        <topology evidence="1">Multi-pass membrane protein</topology>
    </subcellularLocation>
</comment>
<feature type="transmembrane region" description="Helical" evidence="5">
    <location>
        <begin position="102"/>
        <end position="119"/>
    </location>
</feature>
<feature type="domain" description="Sodium/calcium exchanger membrane region" evidence="6">
    <location>
        <begin position="4"/>
        <end position="143"/>
    </location>
</feature>
<name>A0A832DH24_9BACT</name>
<feature type="transmembrane region" description="Helical" evidence="5">
    <location>
        <begin position="6"/>
        <end position="22"/>
    </location>
</feature>
<feature type="transmembrane region" description="Helical" evidence="5">
    <location>
        <begin position="165"/>
        <end position="185"/>
    </location>
</feature>
<feature type="transmembrane region" description="Helical" evidence="5">
    <location>
        <begin position="293"/>
        <end position="310"/>
    </location>
</feature>
<dbReference type="Gene3D" id="1.20.1420.30">
    <property type="entry name" value="NCX, central ion-binding region"/>
    <property type="match status" value="1"/>
</dbReference>
<feature type="transmembrane region" description="Helical" evidence="5">
    <location>
        <begin position="125"/>
        <end position="145"/>
    </location>
</feature>
<keyword evidence="3 5" id="KW-1133">Transmembrane helix</keyword>
<dbReference type="EMBL" id="DSVI01000005">
    <property type="protein sequence ID" value="HGT47297.1"/>
    <property type="molecule type" value="Genomic_DNA"/>
</dbReference>
<gene>
    <name evidence="7" type="ORF">ENS56_04640</name>
</gene>
<feature type="transmembrane region" description="Helical" evidence="5">
    <location>
        <begin position="240"/>
        <end position="261"/>
    </location>
</feature>
<evidence type="ECO:0000313" key="7">
    <source>
        <dbReference type="EMBL" id="HGT47297.1"/>
    </source>
</evidence>
<protein>
    <submittedName>
        <fullName evidence="7">Calcium/sodium antiporter</fullName>
    </submittedName>
</protein>
<evidence type="ECO:0000256" key="2">
    <source>
        <dbReference type="ARBA" id="ARBA00022692"/>
    </source>
</evidence>
<dbReference type="InterPro" id="IPR004837">
    <property type="entry name" value="NaCa_Exmemb"/>
</dbReference>